<keyword evidence="3" id="KW-1185">Reference proteome</keyword>
<organism evidence="2 3">
    <name type="scientific">Methanoculleus formosensis</name>
    <dbReference type="NCBI Taxonomy" id="2590886"/>
    <lineage>
        <taxon>Archaea</taxon>
        <taxon>Methanobacteriati</taxon>
        <taxon>Methanobacteriota</taxon>
        <taxon>Stenosarchaea group</taxon>
        <taxon>Methanomicrobia</taxon>
        <taxon>Methanomicrobiales</taxon>
        <taxon>Methanomicrobiaceae</taxon>
        <taxon>Methanoculleus</taxon>
    </lineage>
</organism>
<evidence type="ECO:0000313" key="2">
    <source>
        <dbReference type="EMBL" id="MCT8336936.1"/>
    </source>
</evidence>
<dbReference type="GO" id="GO:0003677">
    <property type="term" value="F:DNA binding"/>
    <property type="evidence" value="ECO:0007669"/>
    <property type="project" value="InterPro"/>
</dbReference>
<dbReference type="SUPFAM" id="SSF56349">
    <property type="entry name" value="DNA breaking-rejoining enzymes"/>
    <property type="match status" value="1"/>
</dbReference>
<dbReference type="GO" id="GO:0015074">
    <property type="term" value="P:DNA integration"/>
    <property type="evidence" value="ECO:0007669"/>
    <property type="project" value="InterPro"/>
</dbReference>
<gene>
    <name evidence="2" type="ORF">FKB36_05365</name>
</gene>
<reference evidence="2" key="1">
    <citation type="submission" date="2019-06" db="EMBL/GenBank/DDBJ databases">
        <title>Methanoculleus strain from Tamsui River, Taipei, Taiwan.</title>
        <authorList>
            <person name="You Y.-T."/>
            <person name="Chen S.-C."/>
            <person name="Lai S.-J."/>
            <person name="Lee Y.-C."/>
            <person name="Lai M.-C."/>
        </authorList>
    </citation>
    <scope>NUCLEOTIDE SEQUENCE</scope>
    <source>
        <strain evidence="2">Afa-1</strain>
    </source>
</reference>
<dbReference type="RefSeq" id="WP_261597000.1">
    <property type="nucleotide sequence ID" value="NZ_VHLL01000002.1"/>
</dbReference>
<evidence type="ECO:0000313" key="3">
    <source>
        <dbReference type="Proteomes" id="UP001065682"/>
    </source>
</evidence>
<dbReference type="InterPro" id="IPR013762">
    <property type="entry name" value="Integrase-like_cat_sf"/>
</dbReference>
<proteinExistence type="predicted"/>
<dbReference type="AlphaFoldDB" id="A0A9E4ZNC0"/>
<keyword evidence="1" id="KW-0233">DNA recombination</keyword>
<comment type="caution">
    <text evidence="2">The sequence shown here is derived from an EMBL/GenBank/DDBJ whole genome shotgun (WGS) entry which is preliminary data.</text>
</comment>
<name>A0A9E4ZNC0_9EURY</name>
<evidence type="ECO:0000256" key="1">
    <source>
        <dbReference type="ARBA" id="ARBA00023172"/>
    </source>
</evidence>
<sequence length="200" mass="22666">MLPEPILKQSTRILYPSEYRAIRSHLNFKDQLILDGLLFSGTRGVEFCRFLENPGWYKPSRRAIDLPKGSVLKKKAKQAERTVLLSNAGVQAIETLISYRKQNPNELRPVSRQAWTETLTRAAGKAVVEGRLASLVGIAPKMTRKTWSSWLIATHSHREGSVSLSMGHDIRTMLRHYAGLGWPPEARQEIRQYTAGWGDE</sequence>
<dbReference type="Gene3D" id="1.10.443.10">
    <property type="entry name" value="Intergrase catalytic core"/>
    <property type="match status" value="1"/>
</dbReference>
<dbReference type="EMBL" id="VHLL01000002">
    <property type="protein sequence ID" value="MCT8336936.1"/>
    <property type="molecule type" value="Genomic_DNA"/>
</dbReference>
<dbReference type="GO" id="GO:0006310">
    <property type="term" value="P:DNA recombination"/>
    <property type="evidence" value="ECO:0007669"/>
    <property type="project" value="UniProtKB-KW"/>
</dbReference>
<protein>
    <submittedName>
        <fullName evidence="2">Phage integrase family protein</fullName>
    </submittedName>
</protein>
<dbReference type="Proteomes" id="UP001065682">
    <property type="component" value="Unassembled WGS sequence"/>
</dbReference>
<dbReference type="InterPro" id="IPR011010">
    <property type="entry name" value="DNA_brk_join_enz"/>
</dbReference>
<accession>A0A9E4ZNC0</accession>